<name>A0A839H3P0_9GAMM</name>
<dbReference type="EMBL" id="JABVCQ010000002">
    <property type="protein sequence ID" value="MBB1124875.1"/>
    <property type="molecule type" value="Genomic_DNA"/>
</dbReference>
<dbReference type="InterPro" id="IPR016155">
    <property type="entry name" value="Mopterin_synth/thiamin_S_b"/>
</dbReference>
<sequence>MSLNNQAKFYLRYFASLREQVQCSDEVLGGADVDMLETVAALRAHLAGRGGCWATAFAPEHVLLVAVNHALGSSTTRLADGDEVAFFPPVTGG</sequence>
<proteinExistence type="predicted"/>
<dbReference type="InterPro" id="IPR012675">
    <property type="entry name" value="Beta-grasp_dom_sf"/>
</dbReference>
<dbReference type="InterPro" id="IPR003749">
    <property type="entry name" value="ThiS/MoaD-like"/>
</dbReference>
<dbReference type="SUPFAM" id="SSF54285">
    <property type="entry name" value="MoaD/ThiS"/>
    <property type="match status" value="1"/>
</dbReference>
<organism evidence="1 2">
    <name type="scientific">Thiospirillum jenense</name>
    <dbReference type="NCBI Taxonomy" id="1653858"/>
    <lineage>
        <taxon>Bacteria</taxon>
        <taxon>Pseudomonadati</taxon>
        <taxon>Pseudomonadota</taxon>
        <taxon>Gammaproteobacteria</taxon>
        <taxon>Chromatiales</taxon>
        <taxon>Chromatiaceae</taxon>
        <taxon>Thiospirillum</taxon>
    </lineage>
</organism>
<dbReference type="RefSeq" id="WP_182581976.1">
    <property type="nucleotide sequence ID" value="NZ_JABVCQ010000002.1"/>
</dbReference>
<gene>
    <name evidence="1" type="ORF">HUK38_01340</name>
</gene>
<evidence type="ECO:0000313" key="1">
    <source>
        <dbReference type="EMBL" id="MBB1124875.1"/>
    </source>
</evidence>
<dbReference type="AlphaFoldDB" id="A0A839H3P0"/>
<dbReference type="Gene3D" id="3.10.20.30">
    <property type="match status" value="1"/>
</dbReference>
<reference evidence="1 2" key="1">
    <citation type="journal article" date="2020" name="Arch. Microbiol.">
        <title>The genome sequence of the giant phototrophic gammaproteobacterium Thiospirillum jenense gives insight into its physiological properties and phylogenetic relationships.</title>
        <authorList>
            <person name="Imhoff J.F."/>
            <person name="Meyer T.E."/>
            <person name="Kyndt J.A."/>
        </authorList>
    </citation>
    <scope>NUCLEOTIDE SEQUENCE [LARGE SCALE GENOMIC DNA]</scope>
    <source>
        <strain evidence="1 2">DSM 216</strain>
    </source>
</reference>
<dbReference type="Proteomes" id="UP000548632">
    <property type="component" value="Unassembled WGS sequence"/>
</dbReference>
<keyword evidence="2" id="KW-1185">Reference proteome</keyword>
<evidence type="ECO:0000313" key="2">
    <source>
        <dbReference type="Proteomes" id="UP000548632"/>
    </source>
</evidence>
<dbReference type="Pfam" id="PF02597">
    <property type="entry name" value="ThiS"/>
    <property type="match status" value="1"/>
</dbReference>
<accession>A0A839H3P0</accession>
<dbReference type="CDD" id="cd00754">
    <property type="entry name" value="Ubl_MoaD"/>
    <property type="match status" value="1"/>
</dbReference>
<protein>
    <submittedName>
        <fullName evidence="1">MoaD/ThiS family protein</fullName>
    </submittedName>
</protein>
<comment type="caution">
    <text evidence="1">The sequence shown here is derived from an EMBL/GenBank/DDBJ whole genome shotgun (WGS) entry which is preliminary data.</text>
</comment>